<name>A0ABR7QWI0_9GAMM</name>
<feature type="transmembrane region" description="Helical" evidence="9">
    <location>
        <begin position="31"/>
        <end position="52"/>
    </location>
</feature>
<evidence type="ECO:0000256" key="2">
    <source>
        <dbReference type="ARBA" id="ARBA00022448"/>
    </source>
</evidence>
<evidence type="ECO:0000313" key="12">
    <source>
        <dbReference type="Proteomes" id="UP000651208"/>
    </source>
</evidence>
<keyword evidence="4 8" id="KW-0762">Sugar transport</keyword>
<dbReference type="InterPro" id="IPR004501">
    <property type="entry name" value="PTS_EIIC_3"/>
</dbReference>
<feature type="transmembrane region" description="Helical" evidence="9">
    <location>
        <begin position="295"/>
        <end position="315"/>
    </location>
</feature>
<dbReference type="InterPro" id="IPR051088">
    <property type="entry name" value="PTS_Sugar-EIIC/EIIB"/>
</dbReference>
<keyword evidence="6 9" id="KW-1133">Transmembrane helix</keyword>
<keyword evidence="12" id="KW-1185">Reference proteome</keyword>
<dbReference type="PANTHER" id="PTHR33989:SF4">
    <property type="entry name" value="PTS SYSTEM N,N'-DIACETYLCHITOBIOSE-SPECIFIC EIIC COMPONENT"/>
    <property type="match status" value="1"/>
</dbReference>
<feature type="transmembrane region" description="Helical" evidence="9">
    <location>
        <begin position="339"/>
        <end position="357"/>
    </location>
</feature>
<evidence type="ECO:0000256" key="9">
    <source>
        <dbReference type="SAM" id="Phobius"/>
    </source>
</evidence>
<feature type="transmembrane region" description="Helical" evidence="9">
    <location>
        <begin position="364"/>
        <end position="385"/>
    </location>
</feature>
<evidence type="ECO:0000256" key="6">
    <source>
        <dbReference type="ARBA" id="ARBA00022989"/>
    </source>
</evidence>
<evidence type="ECO:0000256" key="5">
    <source>
        <dbReference type="ARBA" id="ARBA00022692"/>
    </source>
</evidence>
<evidence type="ECO:0000313" key="11">
    <source>
        <dbReference type="EMBL" id="MBC9130490.1"/>
    </source>
</evidence>
<reference evidence="11 12" key="1">
    <citation type="submission" date="2020-06" db="EMBL/GenBank/DDBJ databases">
        <title>Frischella cerana isolated from Apis cerana gut homogenate.</title>
        <authorList>
            <person name="Wolter L.A."/>
            <person name="Suenami S."/>
            <person name="Miyazaki R."/>
        </authorList>
    </citation>
    <scope>NUCLEOTIDE SEQUENCE [LARGE SCALE GENOMIC DNA]</scope>
    <source>
        <strain evidence="11 12">Ac13</strain>
    </source>
</reference>
<dbReference type="Proteomes" id="UP000651208">
    <property type="component" value="Unassembled WGS sequence"/>
</dbReference>
<keyword evidence="7 8" id="KW-0472">Membrane</keyword>
<gene>
    <name evidence="11" type="ORF">FcAc13_04115</name>
</gene>
<dbReference type="PANTHER" id="PTHR33989">
    <property type="match status" value="1"/>
</dbReference>
<dbReference type="PROSITE" id="PS51105">
    <property type="entry name" value="PTS_EIIC_TYPE_3"/>
    <property type="match status" value="1"/>
</dbReference>
<accession>A0ABR7QWI0</accession>
<keyword evidence="3 8" id="KW-1003">Cell membrane</keyword>
<evidence type="ECO:0000256" key="7">
    <source>
        <dbReference type="ARBA" id="ARBA00023136"/>
    </source>
</evidence>
<evidence type="ECO:0000256" key="1">
    <source>
        <dbReference type="ARBA" id="ARBA00004651"/>
    </source>
</evidence>
<comment type="caution">
    <text evidence="11">The sequence shown here is derived from an EMBL/GenBank/DDBJ whole genome shotgun (WGS) entry which is preliminary data.</text>
</comment>
<comment type="subcellular location">
    <subcellularLocation>
        <location evidence="1">Cell membrane</location>
        <topology evidence="1">Multi-pass membrane protein</topology>
    </subcellularLocation>
</comment>
<comment type="function">
    <text evidence="8">The phosphoenolpyruvate-dependent sugar phosphotransferase system (PTS), a major carbohydrate active -transport system, catalyzes the phosphorylation of incoming sugar substrates concomitant with their translocation across the cell membrane.</text>
</comment>
<proteinExistence type="predicted"/>
<feature type="domain" description="PTS EIIC type-3" evidence="10">
    <location>
        <begin position="7"/>
        <end position="419"/>
    </location>
</feature>
<sequence>MSIVEYINTKILPKVLTFVNSKGITAVKDGMLSILPLTVVGSFFLVVGQIPSKTVNDWIASILGNDWTEPFMQVYGGTFAIMGLISCFAIAYAYVKNEGFEPLPAGVLAVSAFFITSNSYVVAPISGEVVNNTVAKAWIGGQGMISAIIIGLTVGFIYTLFLRRNIVIKMPKAVPKTVAVQFTAFIPACCIFLLSLITYAMFKTYGKTTLLEAIYSLIQVPLQGLTDSFGGVIAIAFFISFLWWFGVHGQSIVNGIVTSILTANAIDNTRLLAQNGSLNIGDGAHIVTQQFLDTFILFTGSGITFGIVFAMIFSAKSKQYKFLGKATIFPTLFNINEPITFGFGIVLNPIMFIPFILVPIISGILVYTSIAIGFMAPFSGVMLPWSTPGILSGFLVAGWQGALIQLVILIISVIGYYPFFRKMDAIAYAKEQQEQSTTMLQSH</sequence>
<protein>
    <recommendedName>
        <fullName evidence="8">Permease IIC component</fullName>
    </recommendedName>
</protein>
<dbReference type="NCBIfam" id="TIGR00410">
    <property type="entry name" value="lacE"/>
    <property type="match status" value="1"/>
</dbReference>
<feature type="transmembrane region" description="Helical" evidence="9">
    <location>
        <begin position="107"/>
        <end position="125"/>
    </location>
</feature>
<feature type="transmembrane region" description="Helical" evidence="9">
    <location>
        <begin position="72"/>
        <end position="95"/>
    </location>
</feature>
<evidence type="ECO:0000256" key="4">
    <source>
        <dbReference type="ARBA" id="ARBA00022597"/>
    </source>
</evidence>
<evidence type="ECO:0000256" key="8">
    <source>
        <dbReference type="PIRNR" id="PIRNR006351"/>
    </source>
</evidence>
<dbReference type="EMBL" id="JABURY010000010">
    <property type="protein sequence ID" value="MBC9130490.1"/>
    <property type="molecule type" value="Genomic_DNA"/>
</dbReference>
<dbReference type="InterPro" id="IPR004796">
    <property type="entry name" value="PTS_IIC_cello"/>
</dbReference>
<feature type="transmembrane region" description="Helical" evidence="9">
    <location>
        <begin position="222"/>
        <end position="245"/>
    </location>
</feature>
<evidence type="ECO:0000259" key="10">
    <source>
        <dbReference type="PROSITE" id="PS51105"/>
    </source>
</evidence>
<keyword evidence="5 9" id="KW-0812">Transmembrane</keyword>
<feature type="transmembrane region" description="Helical" evidence="9">
    <location>
        <begin position="182"/>
        <end position="202"/>
    </location>
</feature>
<organism evidence="11 12">
    <name type="scientific">Frischella japonica</name>
    <dbReference type="NCBI Taxonomy" id="2741544"/>
    <lineage>
        <taxon>Bacteria</taxon>
        <taxon>Pseudomonadati</taxon>
        <taxon>Pseudomonadota</taxon>
        <taxon>Gammaproteobacteria</taxon>
        <taxon>Orbales</taxon>
        <taxon>Orbaceae</taxon>
        <taxon>Frischella</taxon>
    </lineage>
</organism>
<feature type="transmembrane region" description="Helical" evidence="9">
    <location>
        <begin position="137"/>
        <end position="161"/>
    </location>
</feature>
<dbReference type="PIRSF" id="PIRSF006351">
    <property type="entry name" value="PTS_EIIC-Cellobiose"/>
    <property type="match status" value="1"/>
</dbReference>
<evidence type="ECO:0000256" key="3">
    <source>
        <dbReference type="ARBA" id="ARBA00022475"/>
    </source>
</evidence>
<dbReference type="InterPro" id="IPR003352">
    <property type="entry name" value="PTS_EIIC"/>
</dbReference>
<dbReference type="RefSeq" id="WP_187754941.1">
    <property type="nucleotide sequence ID" value="NZ_JABURY010000010.1"/>
</dbReference>
<keyword evidence="2 8" id="KW-0813">Transport</keyword>
<dbReference type="Pfam" id="PF02378">
    <property type="entry name" value="PTS_EIIC"/>
    <property type="match status" value="1"/>
</dbReference>
<feature type="transmembrane region" description="Helical" evidence="9">
    <location>
        <begin position="397"/>
        <end position="420"/>
    </location>
</feature>